<reference evidence="1" key="1">
    <citation type="submission" date="2021-07" db="EMBL/GenBank/DDBJ databases">
        <authorList>
            <person name="Durling M."/>
        </authorList>
    </citation>
    <scope>NUCLEOTIDE SEQUENCE</scope>
</reference>
<keyword evidence="2" id="KW-1185">Reference proteome</keyword>
<accession>A0A9N9LGD0</accession>
<proteinExistence type="predicted"/>
<dbReference type="AlphaFoldDB" id="A0A9N9LGD0"/>
<name>A0A9N9LGD0_9HELO</name>
<evidence type="ECO:0000313" key="2">
    <source>
        <dbReference type="Proteomes" id="UP000701801"/>
    </source>
</evidence>
<protein>
    <submittedName>
        <fullName evidence="1">Uncharacterized protein</fullName>
    </submittedName>
</protein>
<sequence>MPDPELYFKPPPRRPKYMQQIYMRATASFVRAVRISLSGITSVLFSALISVGVNARVSVEEIEKEEEAVSTTVASFPPWGDSNDKELPMDFTIKVDTVVQS</sequence>
<dbReference type="EMBL" id="CAJVRM010000117">
    <property type="protein sequence ID" value="CAG8974900.1"/>
    <property type="molecule type" value="Genomic_DNA"/>
</dbReference>
<organism evidence="1 2">
    <name type="scientific">Hymenoscyphus albidus</name>
    <dbReference type="NCBI Taxonomy" id="595503"/>
    <lineage>
        <taxon>Eukaryota</taxon>
        <taxon>Fungi</taxon>
        <taxon>Dikarya</taxon>
        <taxon>Ascomycota</taxon>
        <taxon>Pezizomycotina</taxon>
        <taxon>Leotiomycetes</taxon>
        <taxon>Helotiales</taxon>
        <taxon>Helotiaceae</taxon>
        <taxon>Hymenoscyphus</taxon>
    </lineage>
</organism>
<evidence type="ECO:0000313" key="1">
    <source>
        <dbReference type="EMBL" id="CAG8974900.1"/>
    </source>
</evidence>
<gene>
    <name evidence="1" type="ORF">HYALB_00006683</name>
</gene>
<dbReference type="Proteomes" id="UP000701801">
    <property type="component" value="Unassembled WGS sequence"/>
</dbReference>
<comment type="caution">
    <text evidence="1">The sequence shown here is derived from an EMBL/GenBank/DDBJ whole genome shotgun (WGS) entry which is preliminary data.</text>
</comment>